<accession>A0A8J3D7C6</accession>
<evidence type="ECO:0000313" key="1">
    <source>
        <dbReference type="EMBL" id="GHB63848.1"/>
    </source>
</evidence>
<organism evidence="1 2">
    <name type="scientific">Persicitalea jodogahamensis</name>
    <dbReference type="NCBI Taxonomy" id="402147"/>
    <lineage>
        <taxon>Bacteria</taxon>
        <taxon>Pseudomonadati</taxon>
        <taxon>Bacteroidota</taxon>
        <taxon>Cytophagia</taxon>
        <taxon>Cytophagales</taxon>
        <taxon>Spirosomataceae</taxon>
        <taxon>Persicitalea</taxon>
    </lineage>
</organism>
<dbReference type="Proteomes" id="UP000598271">
    <property type="component" value="Unassembled WGS sequence"/>
</dbReference>
<comment type="caution">
    <text evidence="1">The sequence shown here is derived from an EMBL/GenBank/DDBJ whole genome shotgun (WGS) entry which is preliminary data.</text>
</comment>
<dbReference type="RefSeq" id="WP_189563886.1">
    <property type="nucleotide sequence ID" value="NZ_BMXF01000001.1"/>
</dbReference>
<name>A0A8J3D7C6_9BACT</name>
<protein>
    <submittedName>
        <fullName evidence="1">Uncharacterized protein</fullName>
    </submittedName>
</protein>
<dbReference type="EMBL" id="BMXF01000001">
    <property type="protein sequence ID" value="GHB63848.1"/>
    <property type="molecule type" value="Genomic_DNA"/>
</dbReference>
<dbReference type="AlphaFoldDB" id="A0A8J3D7C6"/>
<reference evidence="1 2" key="1">
    <citation type="journal article" date="2014" name="Int. J. Syst. Evol. Microbiol.">
        <title>Complete genome sequence of Corynebacterium casei LMG S-19264T (=DSM 44701T), isolated from a smear-ripened cheese.</title>
        <authorList>
            <consortium name="US DOE Joint Genome Institute (JGI-PGF)"/>
            <person name="Walter F."/>
            <person name="Albersmeier A."/>
            <person name="Kalinowski J."/>
            <person name="Ruckert C."/>
        </authorList>
    </citation>
    <scope>NUCLEOTIDE SEQUENCE [LARGE SCALE GENOMIC DNA]</scope>
    <source>
        <strain evidence="1 2">KCTC 12866</strain>
    </source>
</reference>
<keyword evidence="2" id="KW-1185">Reference proteome</keyword>
<proteinExistence type="predicted"/>
<sequence length="92" mass="10954">MTLFVPGYFINSRRRVALTVERATTRLVYAFGRDRLIRNTIKRSKNPFYNVNNGSVYNDIAKYLTEKLPADMMEALKEYYERPFYGKGAWWE</sequence>
<evidence type="ECO:0000313" key="2">
    <source>
        <dbReference type="Proteomes" id="UP000598271"/>
    </source>
</evidence>
<gene>
    <name evidence="1" type="ORF">GCM10007390_17100</name>
</gene>